<feature type="region of interest" description="Disordered" evidence="1">
    <location>
        <begin position="86"/>
        <end position="110"/>
    </location>
</feature>
<accession>A0ABP0BK66</accession>
<keyword evidence="3" id="KW-1185">Reference proteome</keyword>
<feature type="region of interest" description="Disordered" evidence="1">
    <location>
        <begin position="1"/>
        <end position="48"/>
    </location>
</feature>
<name>A0ABP0BK66_9PEZI</name>
<gene>
    <name evidence="2" type="ORF">SEUCBS140593_004083</name>
</gene>
<feature type="region of interest" description="Disordered" evidence="1">
    <location>
        <begin position="125"/>
        <end position="154"/>
    </location>
</feature>
<evidence type="ECO:0000313" key="2">
    <source>
        <dbReference type="EMBL" id="CAK7219994.1"/>
    </source>
</evidence>
<comment type="caution">
    <text evidence="2">The sequence shown here is derived from an EMBL/GenBank/DDBJ whole genome shotgun (WGS) entry which is preliminary data.</text>
</comment>
<proteinExistence type="predicted"/>
<dbReference type="Proteomes" id="UP001642482">
    <property type="component" value="Unassembled WGS sequence"/>
</dbReference>
<sequence>MTKNQTSWALTPQDNGQSSGQANNGHQNSAFNSDHLYRQPQGWSRQIQGQDTVQNWLADSCDEDLSYYEDLQGLPVQPEIVHEGVTDVEESDSHAQDMSSEEQHGGFNHQDNPVRLYLYEEQLRSHNAHQKQRRKDASQPLGQYTSVRPGHRFDGDEHAVDGDSRGFDFHRVRLYETQSQRLDERAEAMANAGRKFPADRRHQHKYRGH</sequence>
<dbReference type="EMBL" id="CAWUHD010000034">
    <property type="protein sequence ID" value="CAK7219994.1"/>
    <property type="molecule type" value="Genomic_DNA"/>
</dbReference>
<reference evidence="2 3" key="1">
    <citation type="submission" date="2024-01" db="EMBL/GenBank/DDBJ databases">
        <authorList>
            <person name="Allen C."/>
            <person name="Tagirdzhanova G."/>
        </authorList>
    </citation>
    <scope>NUCLEOTIDE SEQUENCE [LARGE SCALE GENOMIC DNA]</scope>
</reference>
<feature type="compositionally biased region" description="Basic and acidic residues" evidence="1">
    <location>
        <begin position="86"/>
        <end position="95"/>
    </location>
</feature>
<feature type="compositionally biased region" description="Polar residues" evidence="1">
    <location>
        <begin position="1"/>
        <end position="32"/>
    </location>
</feature>
<evidence type="ECO:0000313" key="3">
    <source>
        <dbReference type="Proteomes" id="UP001642482"/>
    </source>
</evidence>
<evidence type="ECO:0000256" key="1">
    <source>
        <dbReference type="SAM" id="MobiDB-lite"/>
    </source>
</evidence>
<feature type="region of interest" description="Disordered" evidence="1">
    <location>
        <begin position="187"/>
        <end position="209"/>
    </location>
</feature>
<protein>
    <submittedName>
        <fullName evidence="2">Uncharacterized protein</fullName>
    </submittedName>
</protein>
<organism evidence="2 3">
    <name type="scientific">Sporothrix eucalyptigena</name>
    <dbReference type="NCBI Taxonomy" id="1812306"/>
    <lineage>
        <taxon>Eukaryota</taxon>
        <taxon>Fungi</taxon>
        <taxon>Dikarya</taxon>
        <taxon>Ascomycota</taxon>
        <taxon>Pezizomycotina</taxon>
        <taxon>Sordariomycetes</taxon>
        <taxon>Sordariomycetidae</taxon>
        <taxon>Ophiostomatales</taxon>
        <taxon>Ophiostomataceae</taxon>
        <taxon>Sporothrix</taxon>
    </lineage>
</organism>